<name>A0AAW2CLQ9_9ROSI</name>
<dbReference type="InterPro" id="IPR002156">
    <property type="entry name" value="RNaseH_domain"/>
</dbReference>
<dbReference type="Proteomes" id="UP001459277">
    <property type="component" value="Unassembled WGS sequence"/>
</dbReference>
<evidence type="ECO:0000313" key="4">
    <source>
        <dbReference type="Proteomes" id="UP001459277"/>
    </source>
</evidence>
<dbReference type="InterPro" id="IPR036397">
    <property type="entry name" value="RNaseH_sf"/>
</dbReference>
<dbReference type="InterPro" id="IPR012337">
    <property type="entry name" value="RNaseH-like_sf"/>
</dbReference>
<feature type="chain" id="PRO_5043621038" description="RNase H type-1 domain-containing protein" evidence="1">
    <location>
        <begin position="23"/>
        <end position="225"/>
    </location>
</feature>
<dbReference type="Pfam" id="PF13456">
    <property type="entry name" value="RVT_3"/>
    <property type="match status" value="1"/>
</dbReference>
<accession>A0AAW2CLQ9</accession>
<evidence type="ECO:0000256" key="1">
    <source>
        <dbReference type="SAM" id="SignalP"/>
    </source>
</evidence>
<feature type="signal peptide" evidence="1">
    <location>
        <begin position="1"/>
        <end position="22"/>
    </location>
</feature>
<dbReference type="Gene3D" id="3.30.420.10">
    <property type="entry name" value="Ribonuclease H-like superfamily/Ribonuclease H"/>
    <property type="match status" value="1"/>
</dbReference>
<dbReference type="GO" id="GO:0003676">
    <property type="term" value="F:nucleic acid binding"/>
    <property type="evidence" value="ECO:0007669"/>
    <property type="project" value="InterPro"/>
</dbReference>
<sequence>MGWLWITKGGFWFVVDLLLCRCGFHYGGGGGGGDGGFTVVVVEFLEAQEPTKVNLEPPPIQQAQHWRPPDAYIFKANFDVAVFKSEKLAGLGVVIRDWRGEAISALTMSVLLAQTVVELEALACRRAVQFAKEIGLTQVIFEGDSSIVIQAVQAGSSDILPYGHVIDDILALTLDLQFSSFTHVPCICNVVADALAKKAKTSRGTQVWLEELPEDIASLAGFDVH</sequence>
<gene>
    <name evidence="3" type="ORF">SO802_018702</name>
</gene>
<dbReference type="CDD" id="cd06222">
    <property type="entry name" value="RNase_H_like"/>
    <property type="match status" value="1"/>
</dbReference>
<dbReference type="GO" id="GO:0004523">
    <property type="term" value="F:RNA-DNA hybrid ribonuclease activity"/>
    <property type="evidence" value="ECO:0007669"/>
    <property type="project" value="InterPro"/>
</dbReference>
<dbReference type="InterPro" id="IPR044730">
    <property type="entry name" value="RNase_H-like_dom_plant"/>
</dbReference>
<dbReference type="AlphaFoldDB" id="A0AAW2CLQ9"/>
<proteinExistence type="predicted"/>
<feature type="domain" description="RNase H type-1" evidence="2">
    <location>
        <begin position="77"/>
        <end position="199"/>
    </location>
</feature>
<keyword evidence="1" id="KW-0732">Signal</keyword>
<dbReference type="SUPFAM" id="SSF53098">
    <property type="entry name" value="Ribonuclease H-like"/>
    <property type="match status" value="1"/>
</dbReference>
<dbReference type="EMBL" id="JAZDWU010000006">
    <property type="protein sequence ID" value="KAK9999099.1"/>
    <property type="molecule type" value="Genomic_DNA"/>
</dbReference>
<evidence type="ECO:0000313" key="3">
    <source>
        <dbReference type="EMBL" id="KAK9999099.1"/>
    </source>
</evidence>
<keyword evidence="4" id="KW-1185">Reference proteome</keyword>
<dbReference type="PANTHER" id="PTHR47074">
    <property type="entry name" value="BNAC02G40300D PROTEIN"/>
    <property type="match status" value="1"/>
</dbReference>
<dbReference type="PANTHER" id="PTHR47074:SF48">
    <property type="entry name" value="POLYNUCLEOTIDYL TRANSFERASE, RIBONUCLEASE H-LIKE SUPERFAMILY PROTEIN"/>
    <property type="match status" value="1"/>
</dbReference>
<reference evidence="3 4" key="1">
    <citation type="submission" date="2024-01" db="EMBL/GenBank/DDBJ databases">
        <title>A telomere-to-telomere, gap-free genome of sweet tea (Lithocarpus litseifolius).</title>
        <authorList>
            <person name="Zhou J."/>
        </authorList>
    </citation>
    <scope>NUCLEOTIDE SEQUENCE [LARGE SCALE GENOMIC DNA]</scope>
    <source>
        <strain evidence="3">Zhou-2022a</strain>
        <tissue evidence="3">Leaf</tissue>
    </source>
</reference>
<dbReference type="InterPro" id="IPR052929">
    <property type="entry name" value="RNase_H-like_EbsB-rel"/>
</dbReference>
<comment type="caution">
    <text evidence="3">The sequence shown here is derived from an EMBL/GenBank/DDBJ whole genome shotgun (WGS) entry which is preliminary data.</text>
</comment>
<evidence type="ECO:0000259" key="2">
    <source>
        <dbReference type="Pfam" id="PF13456"/>
    </source>
</evidence>
<organism evidence="3 4">
    <name type="scientific">Lithocarpus litseifolius</name>
    <dbReference type="NCBI Taxonomy" id="425828"/>
    <lineage>
        <taxon>Eukaryota</taxon>
        <taxon>Viridiplantae</taxon>
        <taxon>Streptophyta</taxon>
        <taxon>Embryophyta</taxon>
        <taxon>Tracheophyta</taxon>
        <taxon>Spermatophyta</taxon>
        <taxon>Magnoliopsida</taxon>
        <taxon>eudicotyledons</taxon>
        <taxon>Gunneridae</taxon>
        <taxon>Pentapetalae</taxon>
        <taxon>rosids</taxon>
        <taxon>fabids</taxon>
        <taxon>Fagales</taxon>
        <taxon>Fagaceae</taxon>
        <taxon>Lithocarpus</taxon>
    </lineage>
</organism>
<protein>
    <recommendedName>
        <fullName evidence="2">RNase H type-1 domain-containing protein</fullName>
    </recommendedName>
</protein>